<dbReference type="InterPro" id="IPR001597">
    <property type="entry name" value="ArAA_b-elim_lyase/Thr_aldolase"/>
</dbReference>
<dbReference type="PANTHER" id="PTHR48097:SF9">
    <property type="entry name" value="L-THREONINE ALDOLASE"/>
    <property type="match status" value="1"/>
</dbReference>
<dbReference type="RefSeq" id="WP_132767216.1">
    <property type="nucleotide sequence ID" value="NZ_SMAB01000003.1"/>
</dbReference>
<dbReference type="Gene3D" id="3.90.1150.10">
    <property type="entry name" value="Aspartate Aminotransferase, domain 1"/>
    <property type="match status" value="1"/>
</dbReference>
<dbReference type="Gene3D" id="3.40.640.10">
    <property type="entry name" value="Type I PLP-dependent aspartate aminotransferase-like (Major domain)"/>
    <property type="match status" value="1"/>
</dbReference>
<dbReference type="InterPro" id="IPR015422">
    <property type="entry name" value="PyrdxlP-dep_Trfase_small"/>
</dbReference>
<dbReference type="EMBL" id="SMAB01000003">
    <property type="protein sequence ID" value="TCS83816.1"/>
    <property type="molecule type" value="Genomic_DNA"/>
</dbReference>
<evidence type="ECO:0000256" key="2">
    <source>
        <dbReference type="ARBA" id="ARBA00006966"/>
    </source>
</evidence>
<dbReference type="AlphaFoldDB" id="A0A4R3KJF1"/>
<dbReference type="InterPro" id="IPR015424">
    <property type="entry name" value="PyrdxlP-dep_Trfase"/>
</dbReference>
<name>A0A4R3KJF1_9BACI</name>
<proteinExistence type="inferred from homology"/>
<dbReference type="GO" id="GO:0008732">
    <property type="term" value="F:L-allo-threonine aldolase activity"/>
    <property type="evidence" value="ECO:0007669"/>
    <property type="project" value="TreeGrafter"/>
</dbReference>
<evidence type="ECO:0000259" key="6">
    <source>
        <dbReference type="Pfam" id="PF01212"/>
    </source>
</evidence>
<dbReference type="NCBIfam" id="NF041359">
    <property type="entry name" value="GntG_guanitoxin"/>
    <property type="match status" value="1"/>
</dbReference>
<dbReference type="Pfam" id="PF01212">
    <property type="entry name" value="Beta_elim_lyase"/>
    <property type="match status" value="1"/>
</dbReference>
<dbReference type="SUPFAM" id="SSF53383">
    <property type="entry name" value="PLP-dependent transferases"/>
    <property type="match status" value="1"/>
</dbReference>
<evidence type="ECO:0000313" key="7">
    <source>
        <dbReference type="EMBL" id="TCS83816.1"/>
    </source>
</evidence>
<dbReference type="GO" id="GO:0005829">
    <property type="term" value="C:cytosol"/>
    <property type="evidence" value="ECO:0007669"/>
    <property type="project" value="TreeGrafter"/>
</dbReference>
<protein>
    <submittedName>
        <fullName evidence="7">L-threonine aldolase</fullName>
    </submittedName>
</protein>
<dbReference type="FunFam" id="3.40.640.10:FF:000030">
    <property type="entry name" value="Low-specificity L-threonine aldolase"/>
    <property type="match status" value="1"/>
</dbReference>
<dbReference type="PIRSF" id="PIRSF017617">
    <property type="entry name" value="Thr_aldolase"/>
    <property type="match status" value="1"/>
</dbReference>
<dbReference type="GO" id="GO:0006545">
    <property type="term" value="P:glycine biosynthetic process"/>
    <property type="evidence" value="ECO:0007669"/>
    <property type="project" value="TreeGrafter"/>
</dbReference>
<dbReference type="CDD" id="cd06502">
    <property type="entry name" value="TA_like"/>
    <property type="match status" value="1"/>
</dbReference>
<comment type="cofactor">
    <cofactor evidence="1">
        <name>pyridoxal 5'-phosphate</name>
        <dbReference type="ChEBI" id="CHEBI:597326"/>
    </cofactor>
</comment>
<keyword evidence="8" id="KW-1185">Reference proteome</keyword>
<dbReference type="GO" id="GO:0006567">
    <property type="term" value="P:L-threonine catabolic process"/>
    <property type="evidence" value="ECO:0007669"/>
    <property type="project" value="TreeGrafter"/>
</dbReference>
<dbReference type="OrthoDB" id="9774495at2"/>
<dbReference type="NCBIfam" id="NF007825">
    <property type="entry name" value="PRK10534.1"/>
    <property type="match status" value="1"/>
</dbReference>
<accession>A0A4R3KJF1</accession>
<evidence type="ECO:0000256" key="1">
    <source>
        <dbReference type="ARBA" id="ARBA00001933"/>
    </source>
</evidence>
<feature type="domain" description="Aromatic amino acid beta-eliminating lyase/threonine aldolase" evidence="6">
    <location>
        <begin position="3"/>
        <end position="287"/>
    </location>
</feature>
<evidence type="ECO:0000256" key="5">
    <source>
        <dbReference type="PIRSR" id="PIRSR017617-1"/>
    </source>
</evidence>
<evidence type="ECO:0000256" key="4">
    <source>
        <dbReference type="ARBA" id="ARBA00023239"/>
    </source>
</evidence>
<feature type="modified residue" description="N6-(pyridoxal phosphate)lysine" evidence="5">
    <location>
        <position position="200"/>
    </location>
</feature>
<dbReference type="InterPro" id="IPR023603">
    <property type="entry name" value="Low_specificity_L-TA-like"/>
</dbReference>
<comment type="similarity">
    <text evidence="2">Belongs to the threonine aldolase family.</text>
</comment>
<dbReference type="Proteomes" id="UP000295788">
    <property type="component" value="Unassembled WGS sequence"/>
</dbReference>
<dbReference type="FunFam" id="3.90.1150.10:FF:000041">
    <property type="entry name" value="Low-specificity L-threonine aldolase"/>
    <property type="match status" value="1"/>
</dbReference>
<sequence>MIDLRSDTVTKPTEEMRKAMYEAEVGDDVYREDPTVRQLEELAAEKLGKEAALFVTSGTQGNQVAVLTHGKAGDEIILEADSHIFYYEGGAAAALAGVQTRIIPGIKGQMPIDKIREAIRDDRDIHLPHTAMIGLENTHNRAGGVILPPQYMKEVYQVAQEKGVAVHLDGARLFNAAVALEVDVKEFTQYVDTVQVCFSKGLSAPVGSVLAGPKDFIEVARKWRKRLGGGMRQAGIMAAPGIVALTQMVDRLAEDHRRAKELAVALQEIKGIQIELESVQTNIVLIDVKDTGMTAHQFLEELKNCQILGSAFGEYLIRLTTHRHITDQDISDTIDAFYQISKKRSQA</sequence>
<comment type="caution">
    <text evidence="7">The sequence shown here is derived from an EMBL/GenBank/DDBJ whole genome shotgun (WGS) entry which is preliminary data.</text>
</comment>
<keyword evidence="4" id="KW-0456">Lyase</keyword>
<reference evidence="7 8" key="1">
    <citation type="submission" date="2019-03" db="EMBL/GenBank/DDBJ databases">
        <title>Genomic Encyclopedia of Type Strains, Phase IV (KMG-IV): sequencing the most valuable type-strain genomes for metagenomic binning, comparative biology and taxonomic classification.</title>
        <authorList>
            <person name="Goeker M."/>
        </authorList>
    </citation>
    <scope>NUCLEOTIDE SEQUENCE [LARGE SCALE GENOMIC DNA]</scope>
    <source>
        <strain evidence="7 8">DSM 23802</strain>
    </source>
</reference>
<dbReference type="PANTHER" id="PTHR48097">
    <property type="entry name" value="L-THREONINE ALDOLASE-RELATED"/>
    <property type="match status" value="1"/>
</dbReference>
<evidence type="ECO:0000313" key="8">
    <source>
        <dbReference type="Proteomes" id="UP000295788"/>
    </source>
</evidence>
<gene>
    <name evidence="7" type="ORF">EDD72_103142</name>
</gene>
<evidence type="ECO:0000256" key="3">
    <source>
        <dbReference type="ARBA" id="ARBA00022898"/>
    </source>
</evidence>
<dbReference type="InterPro" id="IPR015421">
    <property type="entry name" value="PyrdxlP-dep_Trfase_major"/>
</dbReference>
<organism evidence="7 8">
    <name type="scientific">Tepidibacillus fermentans</name>
    <dbReference type="NCBI Taxonomy" id="1281767"/>
    <lineage>
        <taxon>Bacteria</taxon>
        <taxon>Bacillati</taxon>
        <taxon>Bacillota</taxon>
        <taxon>Bacilli</taxon>
        <taxon>Bacillales</taxon>
        <taxon>Bacillaceae</taxon>
        <taxon>Tepidibacillus</taxon>
    </lineage>
</organism>
<keyword evidence="3" id="KW-0663">Pyridoxal phosphate</keyword>